<keyword evidence="2" id="KW-1185">Reference proteome</keyword>
<sequence length="135" mass="15699">MKTTMILKNADIINQLLQDIVKESYEEIRGEEVLLCMECCDVDLFVTVDSHEELTDAIKENFELDEFGEVLDKDEYIQLLKELDEYYVELHIQSGFYDYFPAGTYTVNGKEEETETDILAPKGIFYAPFEEAVKE</sequence>
<dbReference type="GeneID" id="87617550"/>
<comment type="caution">
    <text evidence="1">The sequence shown here is derived from an EMBL/GenBank/DDBJ whole genome shotgun (WGS) entry which is preliminary data.</text>
</comment>
<dbReference type="EMBL" id="RZTZ01000019">
    <property type="protein sequence ID" value="RVT57122.1"/>
    <property type="molecule type" value="Genomic_DNA"/>
</dbReference>
<dbReference type="RefSeq" id="WP_127742120.1">
    <property type="nucleotide sequence ID" value="NZ_CAJCKN010000129.1"/>
</dbReference>
<proteinExistence type="predicted"/>
<name>A0A437K3U9_9BACI</name>
<dbReference type="Proteomes" id="UP000288024">
    <property type="component" value="Unassembled WGS sequence"/>
</dbReference>
<dbReference type="AlphaFoldDB" id="A0A437K3U9"/>
<evidence type="ECO:0000313" key="1">
    <source>
        <dbReference type="EMBL" id="RVT57122.1"/>
    </source>
</evidence>
<organism evidence="1 2">
    <name type="scientific">Niallia taxi</name>
    <dbReference type="NCBI Taxonomy" id="2499688"/>
    <lineage>
        <taxon>Bacteria</taxon>
        <taxon>Bacillati</taxon>
        <taxon>Bacillota</taxon>
        <taxon>Bacilli</taxon>
        <taxon>Bacillales</taxon>
        <taxon>Bacillaceae</taxon>
        <taxon>Niallia</taxon>
    </lineage>
</organism>
<protein>
    <submittedName>
        <fullName evidence="1">Uncharacterized protein</fullName>
    </submittedName>
</protein>
<gene>
    <name evidence="1" type="ORF">EM808_25340</name>
</gene>
<reference evidence="1 2" key="1">
    <citation type="submission" date="2019-01" db="EMBL/GenBank/DDBJ databases">
        <title>Bacillus sp. M5HDSG1-1, whole genome shotgun sequence.</title>
        <authorList>
            <person name="Tuo L."/>
        </authorList>
    </citation>
    <scope>NUCLEOTIDE SEQUENCE [LARGE SCALE GENOMIC DNA]</scope>
    <source>
        <strain evidence="1 2">M5HDSG1-1</strain>
    </source>
</reference>
<accession>A0A437K3U9</accession>
<evidence type="ECO:0000313" key="2">
    <source>
        <dbReference type="Proteomes" id="UP000288024"/>
    </source>
</evidence>